<dbReference type="AlphaFoldDB" id="K6UZ86"/>
<dbReference type="PhylomeDB" id="K6UZ86"/>
<name>K6UZ86_PLACD</name>
<dbReference type="GeneID" id="14695651"/>
<dbReference type="VEuPathDB" id="PlasmoDB:PCYB_146970"/>
<sequence length="1143" mass="132428">MQRTRCLVLWRGCGGGVNRKGLGRTITTEEGRDYKRKNAFEMWKCHNAETYTADLSFHDSFKISKEKELLISTRVSKYKNVKHANIKFLFLFLTFSQPCCNHFICKTNPSNGILTQVLAKLNYLLLIKKILSNDSTQNRFLKFIYLNYVLPRRGRNKVSLDEEATDDTYIGASPDGYPPPSGTKFRERDRDHVQNRSQDGNSYPGKHTHWVEPPRGVTKFQLNEIRQLFQRGEYEIVIHSNINNRVLKHVYVDDLDGHIKTQINYLNMFVNQVTDKTMLLKLYSFVEYFFDQMGNNANEFLFFLDRLADKLLLKMNLVDVAFIFHMHIKLNYYNHLFLFMLVRKMELFFLPLLTYSERNEELANLYMRKIKYNQKSLVLFFHSLTNYFFYLNQIEEGTRYKDKRIHIKRFLYGKLGALHVLQNLERNYQSYSLLDYTLVFSALNKLDIQNELLGSVLLDYIDKMGSFLPTNGNSQKGRLPPLTTSLLSGGNLHLYASLLSTFTKCFTSYQYCRDEYHKVMRVLLILFENALWVISKLFVSEGKNLLYPLCDHQLDDGLRQPFGRTHSSVEESHSRIVTSQVDAQNRCDNATNGKSDPHWREHPNEEPTYFDFIRVLQLERRRTKVGSNIGETPSRETCNKNSVSGGGEDSTDRPLHQREGETYNHCKTVYHVKNVRDNIKFIVNCLNSTYKLVNHFIEIFQIKEHSKQFNRIFLYNFSNKLIYEKKKANCSGGYLDHLHSSTVHGSRLFDYHEGGVHINRLFMCAYLQSFLLCDLVNVYVGGMVEGLPDGMPPTTEPLNEATFFSQLAANTLGAIQNLKLLRYDIFANITYIIRRKYFKLDMVNIGNIIHSFASVKLRDVQIIELLTKQLVSHANDNPGRDHNIGEQTLSNVSISLLKLDLPNEKFNEIIFRNYKRVQSVHSLINITFYLCYYNFMSSFVLQNNFTHLFEHVNIADMSMLTVQNQTQLRLIALLALHVHHYSVGEAHKWEDLKGIPLGKISTHLDELRDVVLVSQMGAPSQSDQRGGQTAEEIYKVAHEGGGRQRSAFPESGCTHAVPSSINMFEIFAHKRMNNPPMETDLLLSERDYLNLHFIAAFPFSAPPIETTSSLHDEIYDVVASLSLPRRLTKELPHYPYCVDIVLA</sequence>
<evidence type="ECO:0000256" key="1">
    <source>
        <dbReference type="SAM" id="MobiDB-lite"/>
    </source>
</evidence>
<dbReference type="EMBL" id="DF157106">
    <property type="protein sequence ID" value="GAB69269.1"/>
    <property type="molecule type" value="Genomic_DNA"/>
</dbReference>
<feature type="compositionally biased region" description="Basic and acidic residues" evidence="1">
    <location>
        <begin position="184"/>
        <end position="194"/>
    </location>
</feature>
<feature type="region of interest" description="Disordered" evidence="1">
    <location>
        <begin position="627"/>
        <end position="658"/>
    </location>
</feature>
<feature type="non-terminal residue" evidence="2">
    <location>
        <position position="1143"/>
    </location>
</feature>
<keyword evidence="3" id="KW-1185">Reference proteome</keyword>
<evidence type="ECO:0000313" key="3">
    <source>
        <dbReference type="Proteomes" id="UP000006319"/>
    </source>
</evidence>
<dbReference type="RefSeq" id="XP_004225216.1">
    <property type="nucleotide sequence ID" value="XM_004225168.1"/>
</dbReference>
<accession>K6UZ86</accession>
<protein>
    <submittedName>
        <fullName evidence="2">Uncharacterized protein</fullName>
    </submittedName>
</protein>
<reference evidence="2 3" key="1">
    <citation type="journal article" date="2012" name="Nat. Genet.">
        <title>Plasmodium cynomolgi genome sequences provide insight into Plasmodium vivax and the monkey malaria clade.</title>
        <authorList>
            <person name="Tachibana S."/>
            <person name="Sullivan S.A."/>
            <person name="Kawai S."/>
            <person name="Nakamura S."/>
            <person name="Kim H.R."/>
            <person name="Goto N."/>
            <person name="Arisue N."/>
            <person name="Palacpac N.M.Q."/>
            <person name="Honma H."/>
            <person name="Yagi M."/>
            <person name="Tougan T."/>
            <person name="Katakai Y."/>
            <person name="Kaneko O."/>
            <person name="Mita T."/>
            <person name="Kita K."/>
            <person name="Yasutomi Y."/>
            <person name="Sutton P.L."/>
            <person name="Shakhbatyan R."/>
            <person name="Horii T."/>
            <person name="Yasunaga T."/>
            <person name="Barnwell J.W."/>
            <person name="Escalante A.A."/>
            <person name="Carlton J.M."/>
            <person name="Tanabe K."/>
        </authorList>
    </citation>
    <scope>NUCLEOTIDE SEQUENCE [LARGE SCALE GENOMIC DNA]</scope>
    <source>
        <strain evidence="2 3">B</strain>
    </source>
</reference>
<dbReference type="eggNOG" id="ENOG502QWWG">
    <property type="taxonomic scope" value="Eukaryota"/>
</dbReference>
<dbReference type="OrthoDB" id="370750at2759"/>
<feature type="region of interest" description="Disordered" evidence="1">
    <location>
        <begin position="167"/>
        <end position="208"/>
    </location>
</feature>
<proteinExistence type="predicted"/>
<dbReference type="Proteomes" id="UP000006319">
    <property type="component" value="Chromosome 14"/>
</dbReference>
<gene>
    <name evidence="2" type="ORF">PCYB_146970</name>
</gene>
<evidence type="ECO:0000313" key="2">
    <source>
        <dbReference type="EMBL" id="GAB69269.1"/>
    </source>
</evidence>
<dbReference type="OMA" id="YYNHLFL"/>
<organism evidence="2 3">
    <name type="scientific">Plasmodium cynomolgi (strain B)</name>
    <dbReference type="NCBI Taxonomy" id="1120755"/>
    <lineage>
        <taxon>Eukaryota</taxon>
        <taxon>Sar</taxon>
        <taxon>Alveolata</taxon>
        <taxon>Apicomplexa</taxon>
        <taxon>Aconoidasida</taxon>
        <taxon>Haemosporida</taxon>
        <taxon>Plasmodiidae</taxon>
        <taxon>Plasmodium</taxon>
        <taxon>Plasmodium (Plasmodium)</taxon>
    </lineage>
</organism>
<dbReference type="KEGG" id="pcy:PCYB_146970"/>